<name>A0A2P2NE30_RHIMU</name>
<evidence type="ECO:0000313" key="1">
    <source>
        <dbReference type="EMBL" id="MBX40670.1"/>
    </source>
</evidence>
<dbReference type="AlphaFoldDB" id="A0A2P2NE30"/>
<accession>A0A2P2NE30</accession>
<dbReference type="EMBL" id="GGEC01060186">
    <property type="protein sequence ID" value="MBX40670.1"/>
    <property type="molecule type" value="Transcribed_RNA"/>
</dbReference>
<protein>
    <submittedName>
        <fullName evidence="1">Uncharacterized protein</fullName>
    </submittedName>
</protein>
<proteinExistence type="predicted"/>
<reference evidence="1" key="1">
    <citation type="submission" date="2018-02" db="EMBL/GenBank/DDBJ databases">
        <title>Rhizophora mucronata_Transcriptome.</title>
        <authorList>
            <person name="Meera S.P."/>
            <person name="Sreeshan A."/>
            <person name="Augustine A."/>
        </authorList>
    </citation>
    <scope>NUCLEOTIDE SEQUENCE</scope>
    <source>
        <tissue evidence="1">Leaf</tissue>
    </source>
</reference>
<sequence>MLGKDMQLLSIFNNTLTTNFATCLAIHTQT</sequence>
<organism evidence="1">
    <name type="scientific">Rhizophora mucronata</name>
    <name type="common">Asiatic mangrove</name>
    <dbReference type="NCBI Taxonomy" id="61149"/>
    <lineage>
        <taxon>Eukaryota</taxon>
        <taxon>Viridiplantae</taxon>
        <taxon>Streptophyta</taxon>
        <taxon>Embryophyta</taxon>
        <taxon>Tracheophyta</taxon>
        <taxon>Spermatophyta</taxon>
        <taxon>Magnoliopsida</taxon>
        <taxon>eudicotyledons</taxon>
        <taxon>Gunneridae</taxon>
        <taxon>Pentapetalae</taxon>
        <taxon>rosids</taxon>
        <taxon>fabids</taxon>
        <taxon>Malpighiales</taxon>
        <taxon>Rhizophoraceae</taxon>
        <taxon>Rhizophora</taxon>
    </lineage>
</organism>